<dbReference type="Gene3D" id="3.30.300.30">
    <property type="match status" value="1"/>
</dbReference>
<evidence type="ECO:0000313" key="9">
    <source>
        <dbReference type="Proteomes" id="UP000221918"/>
    </source>
</evidence>
<dbReference type="FunFam" id="2.30.38.10:FF:000001">
    <property type="entry name" value="Non-ribosomal peptide synthetase PvdI"/>
    <property type="match status" value="1"/>
</dbReference>
<dbReference type="InterPro" id="IPR045851">
    <property type="entry name" value="AMP-bd_C_sf"/>
</dbReference>
<dbReference type="SUPFAM" id="SSF56801">
    <property type="entry name" value="Acetyl-CoA synthetase-like"/>
    <property type="match status" value="1"/>
</dbReference>
<evidence type="ECO:0000256" key="5">
    <source>
        <dbReference type="ARBA" id="ARBA00022741"/>
    </source>
</evidence>
<accession>A0ABD6T0R6</accession>
<reference evidence="8 9" key="1">
    <citation type="submission" date="2017-09" db="EMBL/GenBank/DDBJ databases">
        <title>Large-scale bioinformatics analysis of Bacillus genomes uncovers conserved roles of natural products in bacterial physiology.</title>
        <authorList>
            <consortium name="Agbiome Team Llc"/>
            <person name="Bleich R.M."/>
            <person name="Grubbs K.J."/>
            <person name="Santa Maria K.C."/>
            <person name="Allen S.E."/>
            <person name="Farag S."/>
            <person name="Shank E.A."/>
            <person name="Bowers A."/>
        </authorList>
    </citation>
    <scope>NUCLEOTIDE SEQUENCE [LARGE SCALE GENOMIC DNA]</scope>
    <source>
        <strain evidence="8 9">AFS037265</strain>
    </source>
</reference>
<dbReference type="GO" id="GO:0005524">
    <property type="term" value="F:ATP binding"/>
    <property type="evidence" value="ECO:0007669"/>
    <property type="project" value="UniProtKB-KW"/>
</dbReference>
<evidence type="ECO:0000259" key="7">
    <source>
        <dbReference type="Pfam" id="PF00501"/>
    </source>
</evidence>
<dbReference type="PRINTS" id="PR00154">
    <property type="entry name" value="AMPBINDING"/>
</dbReference>
<dbReference type="InterPro" id="IPR010071">
    <property type="entry name" value="AA_adenyl_dom"/>
</dbReference>
<keyword evidence="5" id="KW-0547">Nucleotide-binding</keyword>
<evidence type="ECO:0000256" key="3">
    <source>
        <dbReference type="ARBA" id="ARBA00022450"/>
    </source>
</evidence>
<evidence type="ECO:0000256" key="2">
    <source>
        <dbReference type="ARBA" id="ARBA00006432"/>
    </source>
</evidence>
<feature type="domain" description="AMP-dependent synthetase/ligase" evidence="7">
    <location>
        <begin position="18"/>
        <end position="354"/>
    </location>
</feature>
<feature type="non-terminal residue" evidence="8">
    <location>
        <position position="1"/>
    </location>
</feature>
<evidence type="ECO:0000256" key="1">
    <source>
        <dbReference type="ARBA" id="ARBA00001957"/>
    </source>
</evidence>
<sequence length="454" mass="50689">WNDTAMEMSQEGLICDRFEDKVARRPDAIAVVDQTREWTYGELDTRANQLAHVLQRKGVGPESVVGVYLPRSAELMSSLLGILKAGGAYVVLDPLYPKSRLQYMIEDAGIQIVVTTAAQESLSEQVETVRLEEITDESVIAPKRQVKPEHLAYIVYTSGSTGKPKGVMVEYRSLMNMVSWHQAVYQITEQDRATQIAGIAFDSAVQEIWPYLTAGAALYLSTEELRINPEALRDWLIDSRITTSFAPTPILERLLKLSWPEKTDLRFIITGGDQLTQYPSEQIPFTVINQYGPSENTVVTTDCYVPVGMTTGTPSIGRPIANTEVYVLDSHLQPVPVGVIGDLYIGGKSLARGYANRLELTEEKFIPHPFKSGERLYYTGDKASYLPDGDLQFHGRMDDQVKIRGFRIELGEVEATLQAHLSVKEAVVLVREDHPGDKRLVAYVVGEGSVHEWR</sequence>
<gene>
    <name evidence="8" type="ORF">COF81_31960</name>
</gene>
<dbReference type="FunFam" id="3.40.50.980:FF:000001">
    <property type="entry name" value="Non-ribosomal peptide synthetase"/>
    <property type="match status" value="1"/>
</dbReference>
<dbReference type="Pfam" id="PF00501">
    <property type="entry name" value="AMP-binding"/>
    <property type="match status" value="1"/>
</dbReference>
<dbReference type="Proteomes" id="UP000221918">
    <property type="component" value="Unassembled WGS sequence"/>
</dbReference>
<evidence type="ECO:0000313" key="8">
    <source>
        <dbReference type="EMBL" id="PHE81828.1"/>
    </source>
</evidence>
<feature type="non-terminal residue" evidence="8">
    <location>
        <position position="454"/>
    </location>
</feature>
<comment type="cofactor">
    <cofactor evidence="1">
        <name>pantetheine 4'-phosphate</name>
        <dbReference type="ChEBI" id="CHEBI:47942"/>
    </cofactor>
</comment>
<dbReference type="Gene3D" id="3.40.50.980">
    <property type="match status" value="2"/>
</dbReference>
<keyword evidence="3" id="KW-0596">Phosphopantetheine</keyword>
<organism evidence="8 9">
    <name type="scientific">Bacillus pseudomycoides</name>
    <dbReference type="NCBI Taxonomy" id="64104"/>
    <lineage>
        <taxon>Bacteria</taxon>
        <taxon>Bacillati</taxon>
        <taxon>Bacillota</taxon>
        <taxon>Bacilli</taxon>
        <taxon>Bacillales</taxon>
        <taxon>Bacillaceae</taxon>
        <taxon>Bacillus</taxon>
        <taxon>Bacillus cereus group</taxon>
    </lineage>
</organism>
<protein>
    <submittedName>
        <fullName evidence="8">Thioester reductase</fullName>
    </submittedName>
</protein>
<dbReference type="PANTHER" id="PTHR45527:SF1">
    <property type="entry name" value="FATTY ACID SYNTHASE"/>
    <property type="match status" value="1"/>
</dbReference>
<dbReference type="Gene3D" id="2.30.38.10">
    <property type="entry name" value="Luciferase, Domain 3"/>
    <property type="match status" value="1"/>
</dbReference>
<proteinExistence type="inferred from homology"/>
<dbReference type="InterPro" id="IPR000873">
    <property type="entry name" value="AMP-dep_synth/lig_dom"/>
</dbReference>
<dbReference type="InterPro" id="IPR020845">
    <property type="entry name" value="AMP-binding_CS"/>
</dbReference>
<dbReference type="RefSeq" id="WP_141557082.1">
    <property type="nucleotide sequence ID" value="NZ_NUTL01000361.1"/>
</dbReference>
<dbReference type="NCBIfam" id="TIGR01733">
    <property type="entry name" value="AA-adenyl-dom"/>
    <property type="match status" value="1"/>
</dbReference>
<comment type="caution">
    <text evidence="8">The sequence shown here is derived from an EMBL/GenBank/DDBJ whole genome shotgun (WGS) entry which is preliminary data.</text>
</comment>
<keyword evidence="6" id="KW-0067">ATP-binding</keyword>
<comment type="similarity">
    <text evidence="2">Belongs to the ATP-dependent AMP-binding enzyme family.</text>
</comment>
<name>A0ABD6T0R6_9BACI</name>
<keyword evidence="4" id="KW-0597">Phosphoprotein</keyword>
<dbReference type="FunFam" id="3.40.50.12780:FF:000012">
    <property type="entry name" value="Non-ribosomal peptide synthetase"/>
    <property type="match status" value="1"/>
</dbReference>
<dbReference type="InterPro" id="IPR020459">
    <property type="entry name" value="AMP-binding"/>
</dbReference>
<dbReference type="PANTHER" id="PTHR45527">
    <property type="entry name" value="NONRIBOSOMAL PEPTIDE SYNTHETASE"/>
    <property type="match status" value="1"/>
</dbReference>
<dbReference type="EMBL" id="NUTL01000361">
    <property type="protein sequence ID" value="PHE81828.1"/>
    <property type="molecule type" value="Genomic_DNA"/>
</dbReference>
<evidence type="ECO:0000256" key="6">
    <source>
        <dbReference type="ARBA" id="ARBA00022840"/>
    </source>
</evidence>
<dbReference type="AlphaFoldDB" id="A0ABD6T0R6"/>
<dbReference type="PROSITE" id="PS00455">
    <property type="entry name" value="AMP_BINDING"/>
    <property type="match status" value="1"/>
</dbReference>
<evidence type="ECO:0000256" key="4">
    <source>
        <dbReference type="ARBA" id="ARBA00022553"/>
    </source>
</evidence>